<dbReference type="Gene3D" id="1.10.880.10">
    <property type="entry name" value="Transcription factor, Skn-1-like, DNA-binding domain"/>
    <property type="match status" value="1"/>
</dbReference>
<evidence type="ECO:0000256" key="7">
    <source>
        <dbReference type="SAM" id="Coils"/>
    </source>
</evidence>
<feature type="compositionally biased region" description="Polar residues" evidence="8">
    <location>
        <begin position="425"/>
        <end position="441"/>
    </location>
</feature>
<evidence type="ECO:0000313" key="10">
    <source>
        <dbReference type="Ensembl" id="ENSOTSP00005099576.1"/>
    </source>
</evidence>
<feature type="region of interest" description="Disordered" evidence="8">
    <location>
        <begin position="340"/>
        <end position="496"/>
    </location>
</feature>
<protein>
    <recommendedName>
        <fullName evidence="9">BZIP domain-containing protein</fullName>
    </recommendedName>
</protein>
<dbReference type="InterPro" id="IPR047167">
    <property type="entry name" value="NFE2-like"/>
</dbReference>
<feature type="coiled-coil region" evidence="7">
    <location>
        <begin position="553"/>
        <end position="590"/>
    </location>
</feature>
<gene>
    <name evidence="10" type="primary">LOC112225666</name>
</gene>
<dbReference type="InterPro" id="IPR008917">
    <property type="entry name" value="TF_DNA-bd_sf"/>
</dbReference>
<reference evidence="10" key="1">
    <citation type="submission" date="2025-08" db="UniProtKB">
        <authorList>
            <consortium name="Ensembl"/>
        </authorList>
    </citation>
    <scope>IDENTIFICATION</scope>
</reference>
<dbReference type="CDD" id="cd14720">
    <property type="entry name" value="bZIP_NFE2-like"/>
    <property type="match status" value="1"/>
</dbReference>
<dbReference type="GeneTree" id="ENSGT00950000182892"/>
<evidence type="ECO:0000256" key="3">
    <source>
        <dbReference type="ARBA" id="ARBA00023125"/>
    </source>
</evidence>
<dbReference type="PROSITE" id="PS00036">
    <property type="entry name" value="BZIP_BASIC"/>
    <property type="match status" value="1"/>
</dbReference>
<dbReference type="PROSITE" id="PS50217">
    <property type="entry name" value="BZIP"/>
    <property type="match status" value="1"/>
</dbReference>
<keyword evidence="2" id="KW-0805">Transcription regulation</keyword>
<proteinExistence type="inferred from homology"/>
<keyword evidence="3" id="KW-0238">DNA-binding</keyword>
<keyword evidence="4" id="KW-0010">Activator</keyword>
<keyword evidence="7" id="KW-0175">Coiled coil</keyword>
<evidence type="ECO:0000256" key="8">
    <source>
        <dbReference type="SAM" id="MobiDB-lite"/>
    </source>
</evidence>
<dbReference type="FunFam" id="1.10.880.10:FF:000001">
    <property type="entry name" value="Nuclear factor erythroid 2-related factor 2"/>
    <property type="match status" value="1"/>
</dbReference>
<dbReference type="Proteomes" id="UP000694402">
    <property type="component" value="Unassembled WGS sequence"/>
</dbReference>
<dbReference type="SMART" id="SM00338">
    <property type="entry name" value="BRLZ"/>
    <property type="match status" value="1"/>
</dbReference>
<dbReference type="InterPro" id="IPR046347">
    <property type="entry name" value="bZIP_sf"/>
</dbReference>
<feature type="compositionally biased region" description="Basic and acidic residues" evidence="8">
    <location>
        <begin position="456"/>
        <end position="474"/>
    </location>
</feature>
<dbReference type="SUPFAM" id="SSF47454">
    <property type="entry name" value="A DNA-binding domain in eukaryotic transcription factors"/>
    <property type="match status" value="1"/>
</dbReference>
<dbReference type="GO" id="GO:0000981">
    <property type="term" value="F:DNA-binding transcription factor activity, RNA polymerase II-specific"/>
    <property type="evidence" value="ECO:0007669"/>
    <property type="project" value="TreeGrafter"/>
</dbReference>
<dbReference type="SUPFAM" id="SSF57959">
    <property type="entry name" value="Leucine zipper domain"/>
    <property type="match status" value="1"/>
</dbReference>
<dbReference type="PANTHER" id="PTHR24411:SF3">
    <property type="entry name" value="NUCLEAR FACTOR ERYTHROID 2-RELATED FACTOR 2"/>
    <property type="match status" value="1"/>
</dbReference>
<dbReference type="GO" id="GO:0034599">
    <property type="term" value="P:cellular response to oxidative stress"/>
    <property type="evidence" value="ECO:0007669"/>
    <property type="project" value="TreeGrafter"/>
</dbReference>
<dbReference type="InterPro" id="IPR004826">
    <property type="entry name" value="bZIP_Maf"/>
</dbReference>
<reference evidence="10" key="2">
    <citation type="submission" date="2025-09" db="UniProtKB">
        <authorList>
            <consortium name="Ensembl"/>
        </authorList>
    </citation>
    <scope>IDENTIFICATION</scope>
</reference>
<name>A0A8C8JVP7_ONCTS</name>
<evidence type="ECO:0000256" key="1">
    <source>
        <dbReference type="ARBA" id="ARBA00008157"/>
    </source>
</evidence>
<keyword evidence="11" id="KW-1185">Reference proteome</keyword>
<dbReference type="PANTHER" id="PTHR24411">
    <property type="entry name" value="NUCLEAR FACTOR ERYTHROID 2-RELATED FACTOR"/>
    <property type="match status" value="1"/>
</dbReference>
<feature type="compositionally biased region" description="Basic and acidic residues" evidence="8">
    <location>
        <begin position="370"/>
        <end position="379"/>
    </location>
</feature>
<feature type="coiled-coil region" evidence="7">
    <location>
        <begin position="73"/>
        <end position="110"/>
    </location>
</feature>
<dbReference type="GO" id="GO:0000978">
    <property type="term" value="F:RNA polymerase II cis-regulatory region sequence-specific DNA binding"/>
    <property type="evidence" value="ECO:0007669"/>
    <property type="project" value="InterPro"/>
</dbReference>
<dbReference type="Pfam" id="PF03131">
    <property type="entry name" value="bZIP_Maf"/>
    <property type="match status" value="1"/>
</dbReference>
<feature type="domain" description="BZIP" evidence="9">
    <location>
        <begin position="535"/>
        <end position="598"/>
    </location>
</feature>
<comment type="similarity">
    <text evidence="1">Belongs to the bZIP family. CNC subfamily.</text>
</comment>
<organism evidence="10 11">
    <name type="scientific">Oncorhynchus tshawytscha</name>
    <name type="common">Chinook salmon</name>
    <name type="synonym">Salmo tshawytscha</name>
    <dbReference type="NCBI Taxonomy" id="74940"/>
    <lineage>
        <taxon>Eukaryota</taxon>
        <taxon>Metazoa</taxon>
        <taxon>Chordata</taxon>
        <taxon>Craniata</taxon>
        <taxon>Vertebrata</taxon>
        <taxon>Euteleostomi</taxon>
        <taxon>Actinopterygii</taxon>
        <taxon>Neopterygii</taxon>
        <taxon>Teleostei</taxon>
        <taxon>Protacanthopterygii</taxon>
        <taxon>Salmoniformes</taxon>
        <taxon>Salmonidae</taxon>
        <taxon>Salmoninae</taxon>
        <taxon>Oncorhynchus</taxon>
    </lineage>
</organism>
<evidence type="ECO:0000256" key="4">
    <source>
        <dbReference type="ARBA" id="ARBA00023159"/>
    </source>
</evidence>
<dbReference type="AlphaFoldDB" id="A0A8C8JVP7"/>
<dbReference type="Ensembl" id="ENSOTST00005107707.2">
    <property type="protein sequence ID" value="ENSOTSP00005099576.1"/>
    <property type="gene ID" value="ENSOTSG00005052414.1"/>
</dbReference>
<accession>A0A8C8JVP7</accession>
<dbReference type="GO" id="GO:0005634">
    <property type="term" value="C:nucleus"/>
    <property type="evidence" value="ECO:0007669"/>
    <property type="project" value="UniProtKB-ARBA"/>
</dbReference>
<evidence type="ECO:0000256" key="6">
    <source>
        <dbReference type="ARBA" id="ARBA00023242"/>
    </source>
</evidence>
<evidence type="ECO:0000256" key="2">
    <source>
        <dbReference type="ARBA" id="ARBA00023015"/>
    </source>
</evidence>
<evidence type="ECO:0000313" key="11">
    <source>
        <dbReference type="Proteomes" id="UP000694402"/>
    </source>
</evidence>
<dbReference type="InterPro" id="IPR004827">
    <property type="entry name" value="bZIP"/>
</dbReference>
<evidence type="ECO:0000259" key="9">
    <source>
        <dbReference type="PROSITE" id="PS50217"/>
    </source>
</evidence>
<evidence type="ECO:0000256" key="5">
    <source>
        <dbReference type="ARBA" id="ARBA00023163"/>
    </source>
</evidence>
<keyword evidence="6" id="KW-0539">Nucleus</keyword>
<keyword evidence="5" id="KW-0804">Transcription</keyword>
<sequence length="645" mass="72951">MMEIEMPKIHPSQQSTDAFIENSAKSWMEVWPVHPTQFRVGEKITDIDLIDILWRQDIDLGAGREVFDYCQRQKEHELQQQREQEEDKRLQQQREQEKALLAQLQLDEETGEFVPRLATSGQPLQTATSAAPSQVIQDVSFTVDGDALSFDECMQLLAETFPLVEATETTSSCLDAVVALAPNSSHIMMKSDPPALTQLPLLTAPLPSQRTSPDLEQAWMELLSLPELQQCLNMQMEDTREQTGGYLPTNTTPEVQDPNYSFYPLPNLAEVASNTADVCPPEFINTFEESFPNIAPLDHLNQMTLKAPDLNTHFSADTFCDIFYPDVVHTKVTSVTLPCGQGNGGNSLAEIPNKPTFTPMELQDLSPGDTFDRDNKPEIMTECPDSDSGVSVEASSYSSSPEKSMYGDRSFGGYSDSDMDEMDSNPGSAQSDYSEMFSLSFQPDGLQTPLSVLPQQRDKEPKHAKTEPDDETGHSESPFTKDKKRRRSEKRLSRDEQRAKALQIPFTVDMIIDLPVDDFNEMMSKHQLNEAQLALVRDIRRRGKNKVAAQNCRKRKMENITELEYDLDSLKEEKERLQTEKTKNDSSLRKMKQQLNTLYLEVFGLLRDEEGKPYSPLEYSLQQTTDGTVFLVPRIKKTLSKKKDS</sequence>
<feature type="compositionally biased region" description="Low complexity" evidence="8">
    <location>
        <begin position="386"/>
        <end position="404"/>
    </location>
</feature>